<sequence length="123" mass="14399">MELDLTANSKRRYANFVKRVSESTVVWGLKSEDGWCVCESNEYEETVVMLFWSNEAYANQCAVEEWSHYKSTSIPLEEFMNNWLYGMNDDDLLVGVNWNAKLIGLEVEPYDLLKELEDLLEKQ</sequence>
<dbReference type="RefSeq" id="WP_014459978.1">
    <property type="nucleotide sequence ID" value="NC_017138.1"/>
</dbReference>
<evidence type="ECO:0000313" key="1">
    <source>
        <dbReference type="EMBL" id="AEN89633.1"/>
    </source>
</evidence>
<accession>A0A8D4BK62</accession>
<reference evidence="1 2" key="1">
    <citation type="journal article" date="2011" name="J. Bacteriol.">
        <title>Complete genome sequence of the industrial strain Bacillus megaterium WSH-002.</title>
        <authorList>
            <person name="Liu L."/>
            <person name="Li Y."/>
            <person name="Zhang J."/>
            <person name="Zou W."/>
            <person name="Zhou Z."/>
            <person name="Liu J."/>
            <person name="Li X."/>
            <person name="Wang L."/>
            <person name="Chen J."/>
        </authorList>
    </citation>
    <scope>NUCLEOTIDE SEQUENCE [LARGE SCALE GENOMIC DNA]</scope>
    <source>
        <strain evidence="1 2">WSH-002</strain>
    </source>
</reference>
<dbReference type="AlphaFoldDB" id="A0A8D4BK62"/>
<name>A0A8D4BK62_PRIMW</name>
<protein>
    <recommendedName>
        <fullName evidence="3">DUF2750 domain-containing protein</fullName>
    </recommendedName>
</protein>
<organism evidence="1 2">
    <name type="scientific">Priestia megaterium (strain WSH-002)</name>
    <name type="common">Bacillus megaterium</name>
    <dbReference type="NCBI Taxonomy" id="1006007"/>
    <lineage>
        <taxon>Bacteria</taxon>
        <taxon>Bacillati</taxon>
        <taxon>Bacillota</taxon>
        <taxon>Bacilli</taxon>
        <taxon>Bacillales</taxon>
        <taxon>Bacillaceae</taxon>
        <taxon>Priestia</taxon>
    </lineage>
</organism>
<gene>
    <name evidence="1" type="ORF">BMWSH_2751</name>
</gene>
<proteinExistence type="predicted"/>
<dbReference type="EMBL" id="CP003017">
    <property type="protein sequence ID" value="AEN89633.1"/>
    <property type="molecule type" value="Genomic_DNA"/>
</dbReference>
<dbReference type="KEGG" id="bmh:BMWSH_2751"/>
<evidence type="ECO:0000313" key="2">
    <source>
        <dbReference type="Proteomes" id="UP000001283"/>
    </source>
</evidence>
<dbReference type="InterPro" id="IPR021284">
    <property type="entry name" value="DUF2750"/>
</dbReference>
<dbReference type="Proteomes" id="UP000001283">
    <property type="component" value="Chromosome"/>
</dbReference>
<dbReference type="Pfam" id="PF11042">
    <property type="entry name" value="DUF2750"/>
    <property type="match status" value="1"/>
</dbReference>
<evidence type="ECO:0008006" key="3">
    <source>
        <dbReference type="Google" id="ProtNLM"/>
    </source>
</evidence>